<dbReference type="InterPro" id="IPR013785">
    <property type="entry name" value="Aldolase_TIM"/>
</dbReference>
<dbReference type="SUPFAM" id="SSF51569">
    <property type="entry name" value="Aldolase"/>
    <property type="match status" value="1"/>
</dbReference>
<dbReference type="NCBIfam" id="TIGR01182">
    <property type="entry name" value="eda"/>
    <property type="match status" value="1"/>
</dbReference>
<reference evidence="9" key="1">
    <citation type="submission" date="2020-07" db="EMBL/GenBank/DDBJ databases">
        <title>Huge and variable diversity of episymbiotic CPR bacteria and DPANN archaea in groundwater ecosystems.</title>
        <authorList>
            <person name="He C.Y."/>
            <person name="Keren R."/>
            <person name="Whittaker M."/>
            <person name="Farag I.F."/>
            <person name="Doudna J."/>
            <person name="Cate J.H.D."/>
            <person name="Banfield J.F."/>
        </authorList>
    </citation>
    <scope>NUCLEOTIDE SEQUENCE</scope>
    <source>
        <strain evidence="9">NC_groundwater_1586_Pr3_B-0.1um_66_15</strain>
    </source>
</reference>
<dbReference type="GO" id="GO:0008675">
    <property type="term" value="F:2-dehydro-3-deoxy-phosphogluconate aldolase activity"/>
    <property type="evidence" value="ECO:0007669"/>
    <property type="project" value="UniProtKB-EC"/>
</dbReference>
<dbReference type="PANTHER" id="PTHR30246:SF1">
    <property type="entry name" value="2-DEHYDRO-3-DEOXY-6-PHOSPHOGALACTONATE ALDOLASE-RELATED"/>
    <property type="match status" value="1"/>
</dbReference>
<evidence type="ECO:0000256" key="6">
    <source>
        <dbReference type="ARBA" id="ARBA00023239"/>
    </source>
</evidence>
<comment type="similarity">
    <text evidence="3">Belongs to the KHG/KDPG aldolase family.</text>
</comment>
<dbReference type="CDD" id="cd00452">
    <property type="entry name" value="KDPG_aldolase"/>
    <property type="match status" value="1"/>
</dbReference>
<dbReference type="PROSITE" id="PS00159">
    <property type="entry name" value="ALDOLASE_KDPG_KHG_1"/>
    <property type="match status" value="1"/>
</dbReference>
<dbReference type="EMBL" id="JACRAF010000050">
    <property type="protein sequence ID" value="MBI4923275.1"/>
    <property type="molecule type" value="Genomic_DNA"/>
</dbReference>
<gene>
    <name evidence="9" type="primary">eda</name>
    <name evidence="9" type="ORF">HY834_16155</name>
</gene>
<evidence type="ECO:0000256" key="2">
    <source>
        <dbReference type="ARBA" id="ARBA00004736"/>
    </source>
</evidence>
<dbReference type="InterPro" id="IPR000887">
    <property type="entry name" value="Aldlse_KDPG_KHG"/>
</dbReference>
<comment type="subunit">
    <text evidence="4">Homotrimer.</text>
</comment>
<evidence type="ECO:0000256" key="3">
    <source>
        <dbReference type="ARBA" id="ARBA00006906"/>
    </source>
</evidence>
<dbReference type="InterPro" id="IPR031338">
    <property type="entry name" value="KDPG/KHG_AS_2"/>
</dbReference>
<name>A0A933L6L1_9HYPH</name>
<sequence>MAVDVEKRIRGAGVVPVIVIDDAADAARLAEVLVEGGLPVAEITFRTRASVRAIEVMKKIAPQMLVGAGTVIHSSSLKTARDAGADFALSPGTNRGNIVEARRLGLFFYPGVSTPSDIENAIAEGARSLKFFPAEASGGLSKLKAIASPFVAEGLRFIPTGGITTANLASYLRADLVLAVGGTWIATQAMIAEGRWEEIKANVIKVVEIVRGLESR</sequence>
<dbReference type="AlphaFoldDB" id="A0A933L6L1"/>
<comment type="pathway">
    <text evidence="2">Carbohydrate acid metabolism; 2-dehydro-3-deoxy-D-gluconate degradation; D-glyceraldehyde 3-phosphate and pyruvate from 2-dehydro-3-deoxy-D-gluconate: step 2/2.</text>
</comment>
<evidence type="ECO:0000256" key="4">
    <source>
        <dbReference type="ARBA" id="ARBA00011233"/>
    </source>
</evidence>
<evidence type="ECO:0000256" key="7">
    <source>
        <dbReference type="ARBA" id="ARBA00023270"/>
    </source>
</evidence>
<evidence type="ECO:0000313" key="10">
    <source>
        <dbReference type="Proteomes" id="UP000782610"/>
    </source>
</evidence>
<keyword evidence="6 9" id="KW-0456">Lyase</keyword>
<protein>
    <recommendedName>
        <fullName evidence="5">2-dehydro-3-deoxy-phosphogluconate aldolase</fullName>
        <ecNumber evidence="5">4.1.2.14</ecNumber>
    </recommendedName>
</protein>
<dbReference type="Proteomes" id="UP000782610">
    <property type="component" value="Unassembled WGS sequence"/>
</dbReference>
<evidence type="ECO:0000256" key="8">
    <source>
        <dbReference type="ARBA" id="ARBA00023277"/>
    </source>
</evidence>
<evidence type="ECO:0000256" key="1">
    <source>
        <dbReference type="ARBA" id="ARBA00000654"/>
    </source>
</evidence>
<evidence type="ECO:0000313" key="9">
    <source>
        <dbReference type="EMBL" id="MBI4923275.1"/>
    </source>
</evidence>
<comment type="caution">
    <text evidence="9">The sequence shown here is derived from an EMBL/GenBank/DDBJ whole genome shotgun (WGS) entry which is preliminary data.</text>
</comment>
<keyword evidence="7" id="KW-0704">Schiff base</keyword>
<comment type="catalytic activity">
    <reaction evidence="1">
        <text>2-dehydro-3-deoxy-6-phospho-D-gluconate = D-glyceraldehyde 3-phosphate + pyruvate</text>
        <dbReference type="Rhea" id="RHEA:17089"/>
        <dbReference type="ChEBI" id="CHEBI:15361"/>
        <dbReference type="ChEBI" id="CHEBI:57569"/>
        <dbReference type="ChEBI" id="CHEBI:59776"/>
        <dbReference type="EC" id="4.1.2.14"/>
    </reaction>
</comment>
<dbReference type="PROSITE" id="PS00160">
    <property type="entry name" value="ALDOLASE_KDPG_KHG_2"/>
    <property type="match status" value="1"/>
</dbReference>
<accession>A0A933L6L1</accession>
<proteinExistence type="inferred from homology"/>
<keyword evidence="8" id="KW-0119">Carbohydrate metabolism</keyword>
<dbReference type="PANTHER" id="PTHR30246">
    <property type="entry name" value="2-KETO-3-DEOXY-6-PHOSPHOGLUCONATE ALDOLASE"/>
    <property type="match status" value="1"/>
</dbReference>
<dbReference type="EC" id="4.1.2.14" evidence="5"/>
<organism evidence="9 10">
    <name type="scientific">Devosia nanyangense</name>
    <dbReference type="NCBI Taxonomy" id="1228055"/>
    <lineage>
        <taxon>Bacteria</taxon>
        <taxon>Pseudomonadati</taxon>
        <taxon>Pseudomonadota</taxon>
        <taxon>Alphaproteobacteria</taxon>
        <taxon>Hyphomicrobiales</taxon>
        <taxon>Devosiaceae</taxon>
        <taxon>Devosia</taxon>
    </lineage>
</organism>
<evidence type="ECO:0000256" key="5">
    <source>
        <dbReference type="ARBA" id="ARBA00013063"/>
    </source>
</evidence>
<dbReference type="Pfam" id="PF01081">
    <property type="entry name" value="Aldolase"/>
    <property type="match status" value="1"/>
</dbReference>
<dbReference type="InterPro" id="IPR031337">
    <property type="entry name" value="KDPG/KHG_AS_1"/>
</dbReference>
<dbReference type="Gene3D" id="3.20.20.70">
    <property type="entry name" value="Aldolase class I"/>
    <property type="match status" value="1"/>
</dbReference>